<dbReference type="GO" id="GO:0006396">
    <property type="term" value="P:RNA processing"/>
    <property type="evidence" value="ECO:0007669"/>
    <property type="project" value="InterPro"/>
</dbReference>
<dbReference type="Pfam" id="PF00588">
    <property type="entry name" value="SpoU_methylase"/>
    <property type="match status" value="1"/>
</dbReference>
<evidence type="ECO:0000256" key="2">
    <source>
        <dbReference type="ARBA" id="ARBA00022679"/>
    </source>
</evidence>
<keyword evidence="2" id="KW-0808">Transferase</keyword>
<dbReference type="SUPFAM" id="SSF75217">
    <property type="entry name" value="alpha/beta knot"/>
    <property type="match status" value="1"/>
</dbReference>
<dbReference type="AlphaFoldDB" id="F8F2A4"/>
<dbReference type="KEGG" id="scd:Spica_2790"/>
<dbReference type="HOGENOM" id="CLU_021322_3_3_12"/>
<dbReference type="InterPro" id="IPR029028">
    <property type="entry name" value="Alpha/beta_knot_MTases"/>
</dbReference>
<evidence type="ECO:0000256" key="1">
    <source>
        <dbReference type="ARBA" id="ARBA00022603"/>
    </source>
</evidence>
<feature type="domain" description="tRNA/rRNA methyltransferase SpoU type" evidence="3">
    <location>
        <begin position="108"/>
        <end position="251"/>
    </location>
</feature>
<sequence length="260" mass="28160">MAELDLAWFAELKDRELRKERIIIAEGRLVAERTAAFCDALGILCVPAALEDAEAISRGTIPIQVLSEAEISKLAGYPFHRGLLFAARRPELQPLSEAGTLVASGQRLVVLPQITDPENLGAIIRTAAALGWDGILLGPRSADPYSRRVLRCSMAAVFALPIYTFHGAGELELLASTGWELWAAMLSPDSCSPESLRQVKKLALMLGNERFGLSQEMLNRSCAQVTIPQRRFEVDAVDSLNVAAAAAILLWEGRPGLISG</sequence>
<reference evidence="5" key="1">
    <citation type="journal article" date="2013" name="Stand. Genomic Sci.">
        <title>Genome sequence of the thermophilic fresh-water bacterium Spirochaeta caldaria type strain (H1(T)), reclassification of Spirochaeta caldaria, Spirochaeta stenostrepta, and Spirochaeta zuelzerae in the genus Treponema as Treponema caldaria comb. nov., Treponema stenostrepta comb. nov., and Treponema zuelzerae comb. nov., and emendation of the genus Treponema.</title>
        <authorList>
            <person name="Abt B."/>
            <person name="Goker M."/>
            <person name="Scheuner C."/>
            <person name="Han C."/>
            <person name="Lu M."/>
            <person name="Misra M."/>
            <person name="Lapidus A."/>
            <person name="Nolan M."/>
            <person name="Lucas S."/>
            <person name="Hammon N."/>
            <person name="Deshpande S."/>
            <person name="Cheng J.F."/>
            <person name="Tapia R."/>
            <person name="Goodwin L.A."/>
            <person name="Pitluck S."/>
            <person name="Liolios K."/>
            <person name="Pagani I."/>
            <person name="Ivanova N."/>
            <person name="Mavromatis K."/>
            <person name="Mikhailova N."/>
            <person name="Huntemann M."/>
            <person name="Pati A."/>
            <person name="Chen A."/>
            <person name="Palaniappan K."/>
            <person name="Land M."/>
            <person name="Hauser L."/>
            <person name="Jeffries C.D."/>
            <person name="Rohde M."/>
            <person name="Spring S."/>
            <person name="Gronow S."/>
            <person name="Detter J.C."/>
            <person name="Bristow J."/>
            <person name="Eisen J.A."/>
            <person name="Markowitz V."/>
            <person name="Hugenholtz P."/>
            <person name="Kyrpides N.C."/>
            <person name="Woyke T."/>
            <person name="Klenk H.P."/>
        </authorList>
    </citation>
    <scope>NUCLEOTIDE SEQUENCE</scope>
    <source>
        <strain evidence="5">ATCC 51460 / DSM 7334 / H1</strain>
    </source>
</reference>
<evidence type="ECO:0000313" key="4">
    <source>
        <dbReference type="EMBL" id="AEJ20886.1"/>
    </source>
</evidence>
<dbReference type="STRING" id="744872.Spica_2790"/>
<dbReference type="EMBL" id="CP002868">
    <property type="protein sequence ID" value="AEJ20886.1"/>
    <property type="molecule type" value="Genomic_DNA"/>
</dbReference>
<protein>
    <submittedName>
        <fullName evidence="4">tRNA/rRNA methyltransferase (SpoU)</fullName>
    </submittedName>
</protein>
<dbReference type="PANTHER" id="PTHR43191:SF12">
    <property type="entry name" value="RRNA METHYLASE"/>
    <property type="match status" value="1"/>
</dbReference>
<keyword evidence="1 4" id="KW-0489">Methyltransferase</keyword>
<name>F8F2A4_GRAC1</name>
<dbReference type="eggNOG" id="COG0566">
    <property type="taxonomic scope" value="Bacteria"/>
</dbReference>
<evidence type="ECO:0000313" key="5">
    <source>
        <dbReference type="Proteomes" id="UP000000503"/>
    </source>
</evidence>
<dbReference type="PANTHER" id="PTHR43191">
    <property type="entry name" value="RRNA METHYLTRANSFERASE 3"/>
    <property type="match status" value="1"/>
</dbReference>
<accession>F8F2A4</accession>
<dbReference type="Gene3D" id="3.40.1280.10">
    <property type="match status" value="1"/>
</dbReference>
<organism evidence="4 5">
    <name type="scientific">Gracilinema caldarium (strain ATCC 51460 / DSM 7334 / H1)</name>
    <name type="common">Treponema caldarium</name>
    <dbReference type="NCBI Taxonomy" id="744872"/>
    <lineage>
        <taxon>Bacteria</taxon>
        <taxon>Pseudomonadati</taxon>
        <taxon>Spirochaetota</taxon>
        <taxon>Spirochaetia</taxon>
        <taxon>Spirochaetales</taxon>
        <taxon>Breznakiellaceae</taxon>
        <taxon>Gracilinema</taxon>
    </lineage>
</organism>
<dbReference type="GO" id="GO:0032259">
    <property type="term" value="P:methylation"/>
    <property type="evidence" value="ECO:0007669"/>
    <property type="project" value="UniProtKB-KW"/>
</dbReference>
<dbReference type="InterPro" id="IPR029026">
    <property type="entry name" value="tRNA_m1G_MTases_N"/>
</dbReference>
<evidence type="ECO:0000259" key="3">
    <source>
        <dbReference type="Pfam" id="PF00588"/>
    </source>
</evidence>
<dbReference type="InterPro" id="IPR001537">
    <property type="entry name" value="SpoU_MeTrfase"/>
</dbReference>
<dbReference type="GO" id="GO:0003723">
    <property type="term" value="F:RNA binding"/>
    <property type="evidence" value="ECO:0007669"/>
    <property type="project" value="InterPro"/>
</dbReference>
<dbReference type="InterPro" id="IPR051259">
    <property type="entry name" value="rRNA_Methyltransferase"/>
</dbReference>
<proteinExistence type="predicted"/>
<dbReference type="Proteomes" id="UP000000503">
    <property type="component" value="Chromosome"/>
</dbReference>
<dbReference type="CDD" id="cd18095">
    <property type="entry name" value="SpoU-like_rRNA-MTase"/>
    <property type="match status" value="1"/>
</dbReference>
<gene>
    <name evidence="4" type="ordered locus">Spica_2790</name>
</gene>
<dbReference type="GO" id="GO:0008173">
    <property type="term" value="F:RNA methyltransferase activity"/>
    <property type="evidence" value="ECO:0007669"/>
    <property type="project" value="InterPro"/>
</dbReference>
<keyword evidence="5" id="KW-1185">Reference proteome</keyword>